<name>A0A926RZX0_9BACI</name>
<organism evidence="1 2">
    <name type="scientific">Metabacillus arenae</name>
    <dbReference type="NCBI Taxonomy" id="2771434"/>
    <lineage>
        <taxon>Bacteria</taxon>
        <taxon>Bacillati</taxon>
        <taxon>Bacillota</taxon>
        <taxon>Bacilli</taxon>
        <taxon>Bacillales</taxon>
        <taxon>Bacillaceae</taxon>
        <taxon>Metabacillus</taxon>
    </lineage>
</organism>
<keyword evidence="2" id="KW-1185">Reference proteome</keyword>
<protein>
    <recommendedName>
        <fullName evidence="3">Alpha/beta hydrolase</fullName>
    </recommendedName>
</protein>
<proteinExistence type="predicted"/>
<sequence>MGEKDTHYIPSKIEAIENKTNIKIEKVPNANHSLDNEPFNTLMSISALEKVMKRLDDFLKL</sequence>
<evidence type="ECO:0000313" key="1">
    <source>
        <dbReference type="EMBL" id="MBD1383596.1"/>
    </source>
</evidence>
<evidence type="ECO:0000313" key="2">
    <source>
        <dbReference type="Proteomes" id="UP000626844"/>
    </source>
</evidence>
<dbReference type="RefSeq" id="WP_191162906.1">
    <property type="nucleotide sequence ID" value="NZ_JACXAI010000069.1"/>
</dbReference>
<dbReference type="EMBL" id="JACXAI010000069">
    <property type="protein sequence ID" value="MBD1383596.1"/>
    <property type="molecule type" value="Genomic_DNA"/>
</dbReference>
<dbReference type="Proteomes" id="UP000626844">
    <property type="component" value="Unassembled WGS sequence"/>
</dbReference>
<reference evidence="1" key="1">
    <citation type="submission" date="2020-09" db="EMBL/GenBank/DDBJ databases">
        <title>A novel bacterium of genus Bacillus, isolated from South China Sea.</title>
        <authorList>
            <person name="Huang H."/>
            <person name="Mo K."/>
            <person name="Hu Y."/>
        </authorList>
    </citation>
    <scope>NUCLEOTIDE SEQUENCE</scope>
    <source>
        <strain evidence="1">IB182487</strain>
    </source>
</reference>
<evidence type="ECO:0008006" key="3">
    <source>
        <dbReference type="Google" id="ProtNLM"/>
    </source>
</evidence>
<comment type="caution">
    <text evidence="1">The sequence shown here is derived from an EMBL/GenBank/DDBJ whole genome shotgun (WGS) entry which is preliminary data.</text>
</comment>
<dbReference type="AlphaFoldDB" id="A0A926RZX0"/>
<accession>A0A926RZX0</accession>
<gene>
    <name evidence="1" type="ORF">IC621_25890</name>
</gene>